<evidence type="ECO:0000256" key="2">
    <source>
        <dbReference type="PROSITE-ProRule" id="PRU00169"/>
    </source>
</evidence>
<dbReference type="Proteomes" id="UP001161325">
    <property type="component" value="Unassembled WGS sequence"/>
</dbReference>
<keyword evidence="1 3" id="KW-0238">DNA-binding</keyword>
<evidence type="ECO:0000256" key="1">
    <source>
        <dbReference type="ARBA" id="ARBA00023125"/>
    </source>
</evidence>
<dbReference type="Pfam" id="PF00072">
    <property type="entry name" value="Response_reg"/>
    <property type="match status" value="1"/>
</dbReference>
<evidence type="ECO:0000256" key="3">
    <source>
        <dbReference type="PROSITE-ProRule" id="PRU01091"/>
    </source>
</evidence>
<dbReference type="GO" id="GO:0006355">
    <property type="term" value="P:regulation of DNA-templated transcription"/>
    <property type="evidence" value="ECO:0007669"/>
    <property type="project" value="InterPro"/>
</dbReference>
<feature type="modified residue" description="4-aspartylphosphate" evidence="2">
    <location>
        <position position="69"/>
    </location>
</feature>
<dbReference type="InterPro" id="IPR016032">
    <property type="entry name" value="Sig_transdc_resp-reg_C-effctor"/>
</dbReference>
<accession>A0AA37V2G7</accession>
<evidence type="ECO:0000259" key="5">
    <source>
        <dbReference type="PROSITE" id="PS51755"/>
    </source>
</evidence>
<dbReference type="InterPro" id="IPR011006">
    <property type="entry name" value="CheY-like_superfamily"/>
</dbReference>
<name>A0AA37V2G7_9BACT</name>
<evidence type="ECO:0000313" key="6">
    <source>
        <dbReference type="EMBL" id="GLC25242.1"/>
    </source>
</evidence>
<dbReference type="EMBL" id="BRXS01000002">
    <property type="protein sequence ID" value="GLC25242.1"/>
    <property type="molecule type" value="Genomic_DNA"/>
</dbReference>
<sequence length="249" mass="27172">MLAGTLLALVIDDEPQIRRVVGNALTAAPLVVPGAPEEDGLAVRVLESGTGRAGVDLVAAEAPGLVILDLGLPDMNGIDVCREIRRWSAVPIIVLSARHADTEKAALLDAGADDYMTKPFSTVELLARVRTQLRRARADHREEAAVVTFGDVAVDLQRRRVERGGALLHLTPTEWALLRTLVGHPRQTLTHRQLFHAVWGNAGGDAQQYLRVYVGHLRRKIEGDPVRPRFIQTEPGVGYRFEPDGTMPA</sequence>
<protein>
    <submittedName>
        <fullName evidence="6">DNA-binding response regulator</fullName>
    </submittedName>
</protein>
<evidence type="ECO:0000313" key="7">
    <source>
        <dbReference type="Proteomes" id="UP001161325"/>
    </source>
</evidence>
<dbReference type="SUPFAM" id="SSF46894">
    <property type="entry name" value="C-terminal effector domain of the bipartite response regulators"/>
    <property type="match status" value="1"/>
</dbReference>
<dbReference type="AlphaFoldDB" id="A0AA37V2G7"/>
<evidence type="ECO:0000259" key="4">
    <source>
        <dbReference type="PROSITE" id="PS50110"/>
    </source>
</evidence>
<gene>
    <name evidence="6" type="primary">kdpE_3</name>
    <name evidence="6" type="ORF">rosag_17550</name>
</gene>
<dbReference type="Gene3D" id="1.10.10.10">
    <property type="entry name" value="Winged helix-like DNA-binding domain superfamily/Winged helix DNA-binding domain"/>
    <property type="match status" value="1"/>
</dbReference>
<dbReference type="PANTHER" id="PTHR48111">
    <property type="entry name" value="REGULATOR OF RPOS"/>
    <property type="match status" value="1"/>
</dbReference>
<comment type="caution">
    <text evidence="6">The sequence shown here is derived from an EMBL/GenBank/DDBJ whole genome shotgun (WGS) entry which is preliminary data.</text>
</comment>
<dbReference type="GO" id="GO:0032993">
    <property type="term" value="C:protein-DNA complex"/>
    <property type="evidence" value="ECO:0007669"/>
    <property type="project" value="TreeGrafter"/>
</dbReference>
<reference evidence="6" key="1">
    <citation type="submission" date="2022-08" db="EMBL/GenBank/DDBJ databases">
        <title>Draft genome sequencing of Roseisolibacter agri AW1220.</title>
        <authorList>
            <person name="Tobiishi Y."/>
            <person name="Tonouchi A."/>
        </authorList>
    </citation>
    <scope>NUCLEOTIDE SEQUENCE</scope>
    <source>
        <strain evidence="6">AW1220</strain>
    </source>
</reference>
<dbReference type="Gene3D" id="6.10.250.690">
    <property type="match status" value="1"/>
</dbReference>
<dbReference type="PANTHER" id="PTHR48111:SF50">
    <property type="entry name" value="KDP OPERON TRANSCRIPTIONAL REGULATORY PROTEIN KDPE"/>
    <property type="match status" value="1"/>
</dbReference>
<dbReference type="SUPFAM" id="SSF52172">
    <property type="entry name" value="CheY-like"/>
    <property type="match status" value="1"/>
</dbReference>
<feature type="domain" description="Response regulatory" evidence="4">
    <location>
        <begin position="7"/>
        <end position="133"/>
    </location>
</feature>
<dbReference type="SMART" id="SM00448">
    <property type="entry name" value="REC"/>
    <property type="match status" value="1"/>
</dbReference>
<keyword evidence="2" id="KW-0597">Phosphoprotein</keyword>
<proteinExistence type="predicted"/>
<feature type="DNA-binding region" description="OmpR/PhoB-type" evidence="3">
    <location>
        <begin position="144"/>
        <end position="243"/>
    </location>
</feature>
<dbReference type="CDD" id="cd00383">
    <property type="entry name" value="trans_reg_C"/>
    <property type="match status" value="1"/>
</dbReference>
<dbReference type="SMART" id="SM00862">
    <property type="entry name" value="Trans_reg_C"/>
    <property type="match status" value="1"/>
</dbReference>
<keyword evidence="7" id="KW-1185">Reference proteome</keyword>
<dbReference type="Pfam" id="PF00486">
    <property type="entry name" value="Trans_reg_C"/>
    <property type="match status" value="1"/>
</dbReference>
<dbReference type="InterPro" id="IPR001789">
    <property type="entry name" value="Sig_transdc_resp-reg_receiver"/>
</dbReference>
<organism evidence="6 7">
    <name type="scientific">Roseisolibacter agri</name>
    <dbReference type="NCBI Taxonomy" id="2014610"/>
    <lineage>
        <taxon>Bacteria</taxon>
        <taxon>Pseudomonadati</taxon>
        <taxon>Gemmatimonadota</taxon>
        <taxon>Gemmatimonadia</taxon>
        <taxon>Gemmatimonadales</taxon>
        <taxon>Gemmatimonadaceae</taxon>
        <taxon>Roseisolibacter</taxon>
    </lineage>
</organism>
<dbReference type="GO" id="GO:0000976">
    <property type="term" value="F:transcription cis-regulatory region binding"/>
    <property type="evidence" value="ECO:0007669"/>
    <property type="project" value="TreeGrafter"/>
</dbReference>
<dbReference type="InterPro" id="IPR036388">
    <property type="entry name" value="WH-like_DNA-bd_sf"/>
</dbReference>
<dbReference type="PROSITE" id="PS50110">
    <property type="entry name" value="RESPONSE_REGULATORY"/>
    <property type="match status" value="1"/>
</dbReference>
<dbReference type="InterPro" id="IPR001867">
    <property type="entry name" value="OmpR/PhoB-type_DNA-bd"/>
</dbReference>
<dbReference type="InterPro" id="IPR039420">
    <property type="entry name" value="WalR-like"/>
</dbReference>
<feature type="domain" description="OmpR/PhoB-type" evidence="5">
    <location>
        <begin position="144"/>
        <end position="243"/>
    </location>
</feature>
<dbReference type="GO" id="GO:0005829">
    <property type="term" value="C:cytosol"/>
    <property type="evidence" value="ECO:0007669"/>
    <property type="project" value="TreeGrafter"/>
</dbReference>
<dbReference type="RefSeq" id="WP_284349688.1">
    <property type="nucleotide sequence ID" value="NZ_BRXS01000002.1"/>
</dbReference>
<dbReference type="Gene3D" id="3.40.50.2300">
    <property type="match status" value="1"/>
</dbReference>
<dbReference type="GO" id="GO:0000156">
    <property type="term" value="F:phosphorelay response regulator activity"/>
    <property type="evidence" value="ECO:0007669"/>
    <property type="project" value="TreeGrafter"/>
</dbReference>
<dbReference type="PROSITE" id="PS51755">
    <property type="entry name" value="OMPR_PHOB"/>
    <property type="match status" value="1"/>
</dbReference>